<organism evidence="1 2">
    <name type="scientific">Dentiscutata erythropus</name>
    <dbReference type="NCBI Taxonomy" id="1348616"/>
    <lineage>
        <taxon>Eukaryota</taxon>
        <taxon>Fungi</taxon>
        <taxon>Fungi incertae sedis</taxon>
        <taxon>Mucoromycota</taxon>
        <taxon>Glomeromycotina</taxon>
        <taxon>Glomeromycetes</taxon>
        <taxon>Diversisporales</taxon>
        <taxon>Gigasporaceae</taxon>
        <taxon>Dentiscutata</taxon>
    </lineage>
</organism>
<dbReference type="Proteomes" id="UP000789405">
    <property type="component" value="Unassembled WGS sequence"/>
</dbReference>
<reference evidence="1" key="1">
    <citation type="submission" date="2021-06" db="EMBL/GenBank/DDBJ databases">
        <authorList>
            <person name="Kallberg Y."/>
            <person name="Tangrot J."/>
            <person name="Rosling A."/>
        </authorList>
    </citation>
    <scope>NUCLEOTIDE SEQUENCE</scope>
    <source>
        <strain evidence="1">MA453B</strain>
    </source>
</reference>
<dbReference type="EMBL" id="CAJVPY010013432">
    <property type="protein sequence ID" value="CAG8740509.1"/>
    <property type="molecule type" value="Genomic_DNA"/>
</dbReference>
<evidence type="ECO:0000313" key="1">
    <source>
        <dbReference type="EMBL" id="CAG8740509.1"/>
    </source>
</evidence>
<keyword evidence="2" id="KW-1185">Reference proteome</keyword>
<accession>A0A9N9IL56</accession>
<comment type="caution">
    <text evidence="1">The sequence shown here is derived from an EMBL/GenBank/DDBJ whole genome shotgun (WGS) entry which is preliminary data.</text>
</comment>
<protein>
    <submittedName>
        <fullName evidence="1">7038_t:CDS:1</fullName>
    </submittedName>
</protein>
<name>A0A9N9IL56_9GLOM</name>
<feature type="non-terminal residue" evidence="1">
    <location>
        <position position="156"/>
    </location>
</feature>
<gene>
    <name evidence="1" type="ORF">DERYTH_LOCUS15964</name>
</gene>
<sequence length="156" mass="18539">MEDQKSVVLLMKMIVEVMDKLVKDVKPLQVEQQHLKHRICYERRRSELKSWKKELNNDVYEVAYFDDEKCEVNQECSNDSKCEGRFDKMDNCWLDDLEADIDWLLIVSKNDVVCRHSTDKDEQTVKDLEKACESWQKSVTEFRRIVACNKSGEKLK</sequence>
<proteinExistence type="predicted"/>
<evidence type="ECO:0000313" key="2">
    <source>
        <dbReference type="Proteomes" id="UP000789405"/>
    </source>
</evidence>
<dbReference type="AlphaFoldDB" id="A0A9N9IL56"/>